<name>A0A4U4C2X8_ENTFL</name>
<gene>
    <name evidence="4" type="ORF">DAI13_10265</name>
    <name evidence="5" type="ORF">H9Q64_09520</name>
</gene>
<evidence type="ECO:0000313" key="5">
    <source>
        <dbReference type="EMBL" id="QNP36712.1"/>
    </source>
</evidence>
<evidence type="ECO:0000313" key="7">
    <source>
        <dbReference type="Proteomes" id="UP000516122"/>
    </source>
</evidence>
<reference evidence="4 6" key="1">
    <citation type="submission" date="2018-04" db="EMBL/GenBank/DDBJ databases">
        <authorList>
            <person name="Van Tyne D."/>
        </authorList>
    </citation>
    <scope>NUCLEOTIDE SEQUENCE [LARGE SCALE GENOMIC DNA]</scope>
    <source>
        <strain evidence="4 6">B2535</strain>
    </source>
</reference>
<protein>
    <submittedName>
        <fullName evidence="5">Prepilin-type N-terminal cleavage/methylation domain-containing protein</fullName>
    </submittedName>
</protein>
<evidence type="ECO:0000256" key="2">
    <source>
        <dbReference type="ARBA" id="ARBA00023287"/>
    </source>
</evidence>
<feature type="transmembrane region" description="Helical" evidence="3">
    <location>
        <begin position="12"/>
        <end position="30"/>
    </location>
</feature>
<dbReference type="InterPro" id="IPR012902">
    <property type="entry name" value="N_methyl_site"/>
</dbReference>
<organism evidence="5 7">
    <name type="scientific">Enterococcus faecalis</name>
    <name type="common">Streptococcus faecalis</name>
    <dbReference type="NCBI Taxonomy" id="1351"/>
    <lineage>
        <taxon>Bacteria</taxon>
        <taxon>Bacillati</taxon>
        <taxon>Bacillota</taxon>
        <taxon>Bacilli</taxon>
        <taxon>Lactobacillales</taxon>
        <taxon>Enterococcaceae</taxon>
        <taxon>Enterococcus</taxon>
    </lineage>
</organism>
<evidence type="ECO:0000313" key="6">
    <source>
        <dbReference type="Proteomes" id="UP000244140"/>
    </source>
</evidence>
<proteinExistence type="predicted"/>
<comment type="subcellular location">
    <subcellularLocation>
        <location evidence="1">Cell surface</location>
    </subcellularLocation>
</comment>
<keyword evidence="3" id="KW-0812">Transmembrane</keyword>
<dbReference type="GO" id="GO:0009986">
    <property type="term" value="C:cell surface"/>
    <property type="evidence" value="ECO:0007669"/>
    <property type="project" value="UniProtKB-SubCell"/>
</dbReference>
<dbReference type="EMBL" id="PZZH01000001">
    <property type="protein sequence ID" value="PTN78113.1"/>
    <property type="molecule type" value="Genomic_DNA"/>
</dbReference>
<dbReference type="InterPro" id="IPR016785">
    <property type="entry name" value="ComGD"/>
</dbReference>
<sequence>MNKSAGFTLMETLVSLTIVCFMTMLPTLAIHRWQETLKIEQFLATVEKQLRFAQQQAIVLEETQEVWFFEEQQSFSFPDKLNQSARRTLLAVPEKMTVSGPSKLSFLHSSGNNGRLVKYIFTWTEKKQQLILQFQMGSGKVLIYQWFLMFLPQVYHKSQVLNKFIHHISCFFFFFF</sequence>
<reference evidence="5 7" key="2">
    <citation type="submission" date="2020-08" db="EMBL/GenBank/DDBJ databases">
        <title>Enterococcus faecalis SF28073 genome assembly.</title>
        <authorList>
            <person name="Duerkop B.A."/>
            <person name="Johnson C.N."/>
        </authorList>
    </citation>
    <scope>NUCLEOTIDE SEQUENCE [LARGE SCALE GENOMIC DNA]</scope>
    <source>
        <strain evidence="5 7">SF28073</strain>
    </source>
</reference>
<dbReference type="EMBL" id="CP060804">
    <property type="protein sequence ID" value="QNP36712.1"/>
    <property type="molecule type" value="Genomic_DNA"/>
</dbReference>
<dbReference type="AlphaFoldDB" id="A0A4U4C2X8"/>
<dbReference type="Proteomes" id="UP000516122">
    <property type="component" value="Chromosome"/>
</dbReference>
<dbReference type="NCBIfam" id="NF040982">
    <property type="entry name" value="ComGD"/>
    <property type="match status" value="1"/>
</dbReference>
<dbReference type="GO" id="GO:0030420">
    <property type="term" value="P:establishment of competence for transformation"/>
    <property type="evidence" value="ECO:0007669"/>
    <property type="project" value="UniProtKB-KW"/>
</dbReference>
<evidence type="ECO:0000256" key="3">
    <source>
        <dbReference type="SAM" id="Phobius"/>
    </source>
</evidence>
<evidence type="ECO:0000313" key="4">
    <source>
        <dbReference type="EMBL" id="PTN78113.1"/>
    </source>
</evidence>
<keyword evidence="3" id="KW-1133">Transmembrane helix</keyword>
<accession>A0A4U4C2X8</accession>
<keyword evidence="2" id="KW-0178">Competence</keyword>
<dbReference type="Proteomes" id="UP000244140">
    <property type="component" value="Unassembled WGS sequence"/>
</dbReference>
<evidence type="ECO:0000256" key="1">
    <source>
        <dbReference type="ARBA" id="ARBA00004241"/>
    </source>
</evidence>
<keyword evidence="3" id="KW-0472">Membrane</keyword>
<dbReference type="Pfam" id="PF07963">
    <property type="entry name" value="N_methyl"/>
    <property type="match status" value="1"/>
</dbReference>
<dbReference type="PIRSF" id="PIRSF021292">
    <property type="entry name" value="Competence_ComGD"/>
    <property type="match status" value="1"/>
</dbReference>